<dbReference type="SUPFAM" id="SSF160904">
    <property type="entry name" value="Jann2411-like"/>
    <property type="match status" value="1"/>
</dbReference>
<proteinExistence type="predicted"/>
<keyword evidence="4" id="KW-1185">Reference proteome</keyword>
<dbReference type="PANTHER" id="PTHR35525">
    <property type="entry name" value="BLL6575 PROTEIN"/>
    <property type="match status" value="1"/>
</dbReference>
<dbReference type="PANTHER" id="PTHR35525:SF3">
    <property type="entry name" value="BLL6575 PROTEIN"/>
    <property type="match status" value="1"/>
</dbReference>
<reference evidence="4" key="1">
    <citation type="journal article" date="2019" name="Int. J. Syst. Evol. Microbiol.">
        <title>The Global Catalogue of Microorganisms (GCM) 10K type strain sequencing project: providing services to taxonomists for standard genome sequencing and annotation.</title>
        <authorList>
            <consortium name="The Broad Institute Genomics Platform"/>
            <consortium name="The Broad Institute Genome Sequencing Center for Infectious Disease"/>
            <person name="Wu L."/>
            <person name="Ma J."/>
        </authorList>
    </citation>
    <scope>NUCLEOTIDE SEQUENCE [LARGE SCALE GENOMIC DNA]</scope>
    <source>
        <strain evidence="4">NBRC 108728</strain>
    </source>
</reference>
<evidence type="ECO:0000259" key="2">
    <source>
        <dbReference type="Pfam" id="PF11706"/>
    </source>
</evidence>
<dbReference type="InterPro" id="IPR010852">
    <property type="entry name" value="ABATE"/>
</dbReference>
<feature type="compositionally biased region" description="Gly residues" evidence="1">
    <location>
        <begin position="226"/>
        <end position="239"/>
    </location>
</feature>
<dbReference type="Pfam" id="PF11706">
    <property type="entry name" value="zf-CGNR"/>
    <property type="match status" value="1"/>
</dbReference>
<name>A0ABN6Y2V6_9MICO</name>
<feature type="region of interest" description="Disordered" evidence="1">
    <location>
        <begin position="226"/>
        <end position="256"/>
    </location>
</feature>
<sequence>MHFAPDTDEALAFAVALANTVAGASRSGVDELPDPASLTALLDAYSYTGRFDRDEQELAAVRDTRDLLRSIFSMDRDSAVAAVNGMLQDAKALPQLVRHGAYDWHLHATEPQAPLDERVRAEIGLALVDVLRSDEQGRMRLCAAPDCDGVFVDLSRNGSKRFCSVRCGNRMNMVAFRSRGGGDGAGAGGVGAGRAGGDGAGAGGVGVDGAGAGGVGVDGVGAGRASGDGAGADGAGAGRAGVDRKSVAHAQTPGRQ</sequence>
<dbReference type="Proteomes" id="UP001321486">
    <property type="component" value="Chromosome"/>
</dbReference>
<dbReference type="Gene3D" id="1.10.3300.10">
    <property type="entry name" value="Jann2411-like domain"/>
    <property type="match status" value="1"/>
</dbReference>
<organism evidence="3 4">
    <name type="scientific">Frondihabitans sucicola</name>
    <dbReference type="NCBI Taxonomy" id="1268041"/>
    <lineage>
        <taxon>Bacteria</taxon>
        <taxon>Bacillati</taxon>
        <taxon>Actinomycetota</taxon>
        <taxon>Actinomycetes</taxon>
        <taxon>Micrococcales</taxon>
        <taxon>Microbacteriaceae</taxon>
        <taxon>Frondihabitans</taxon>
    </lineage>
</organism>
<evidence type="ECO:0000256" key="1">
    <source>
        <dbReference type="SAM" id="MobiDB-lite"/>
    </source>
</evidence>
<dbReference type="EMBL" id="AP027732">
    <property type="protein sequence ID" value="BDZ50296.1"/>
    <property type="molecule type" value="Genomic_DNA"/>
</dbReference>
<evidence type="ECO:0000313" key="3">
    <source>
        <dbReference type="EMBL" id="BDZ50296.1"/>
    </source>
</evidence>
<protein>
    <recommendedName>
        <fullName evidence="2">Zinc finger CGNR domain-containing protein</fullName>
    </recommendedName>
</protein>
<dbReference type="RefSeq" id="WP_350271535.1">
    <property type="nucleotide sequence ID" value="NZ_AP027732.1"/>
</dbReference>
<dbReference type="InterPro" id="IPR023286">
    <property type="entry name" value="ABATE_dom_sf"/>
</dbReference>
<gene>
    <name evidence="3" type="ORF">GCM10025867_25370</name>
</gene>
<dbReference type="Pfam" id="PF07336">
    <property type="entry name" value="ABATE"/>
    <property type="match status" value="1"/>
</dbReference>
<evidence type="ECO:0000313" key="4">
    <source>
        <dbReference type="Proteomes" id="UP001321486"/>
    </source>
</evidence>
<feature type="domain" description="Zinc finger CGNR" evidence="2">
    <location>
        <begin position="138"/>
        <end position="179"/>
    </location>
</feature>
<accession>A0ABN6Y2V6</accession>
<dbReference type="InterPro" id="IPR021005">
    <property type="entry name" value="Znf_CGNR"/>
</dbReference>